<evidence type="ECO:0000256" key="1">
    <source>
        <dbReference type="SAM" id="MobiDB-lite"/>
    </source>
</evidence>
<proteinExistence type="predicted"/>
<dbReference type="AlphaFoldDB" id="A0ABD2A999"/>
<evidence type="ECO:0000313" key="3">
    <source>
        <dbReference type="Proteomes" id="UP001607302"/>
    </source>
</evidence>
<dbReference type="Proteomes" id="UP001607302">
    <property type="component" value="Unassembled WGS sequence"/>
</dbReference>
<keyword evidence="3" id="KW-1185">Reference proteome</keyword>
<gene>
    <name evidence="2" type="ORF">V1478_012847</name>
</gene>
<sequence length="82" mass="9141">MDIQDRASNELLSETKPDEPPIQPNLAKGSRRRMESASRNVLKGVSSLVGIERAVDDDLARFTLTLGSPRKSARTHPKRRTD</sequence>
<dbReference type="EMBL" id="JAUDFV010000153">
    <property type="protein sequence ID" value="KAL2717147.1"/>
    <property type="molecule type" value="Genomic_DNA"/>
</dbReference>
<evidence type="ECO:0000313" key="2">
    <source>
        <dbReference type="EMBL" id="KAL2717147.1"/>
    </source>
</evidence>
<feature type="region of interest" description="Disordered" evidence="1">
    <location>
        <begin position="1"/>
        <end position="39"/>
    </location>
</feature>
<protein>
    <submittedName>
        <fullName evidence="2">Uncharacterized protein</fullName>
    </submittedName>
</protein>
<accession>A0ABD2A999</accession>
<feature type="compositionally biased region" description="Basic and acidic residues" evidence="1">
    <location>
        <begin position="1"/>
        <end position="19"/>
    </location>
</feature>
<organism evidence="2 3">
    <name type="scientific">Vespula squamosa</name>
    <name type="common">Southern yellow jacket</name>
    <name type="synonym">Wasp</name>
    <dbReference type="NCBI Taxonomy" id="30214"/>
    <lineage>
        <taxon>Eukaryota</taxon>
        <taxon>Metazoa</taxon>
        <taxon>Ecdysozoa</taxon>
        <taxon>Arthropoda</taxon>
        <taxon>Hexapoda</taxon>
        <taxon>Insecta</taxon>
        <taxon>Pterygota</taxon>
        <taxon>Neoptera</taxon>
        <taxon>Endopterygota</taxon>
        <taxon>Hymenoptera</taxon>
        <taxon>Apocrita</taxon>
        <taxon>Aculeata</taxon>
        <taxon>Vespoidea</taxon>
        <taxon>Vespidae</taxon>
        <taxon>Vespinae</taxon>
        <taxon>Vespula</taxon>
    </lineage>
</organism>
<reference evidence="2 3" key="1">
    <citation type="journal article" date="2024" name="Ann. Entomol. Soc. Am.">
        <title>Genomic analyses of the southern and eastern yellowjacket wasps (Hymenoptera: Vespidae) reveal evolutionary signatures of social life.</title>
        <authorList>
            <person name="Catto M.A."/>
            <person name="Caine P.B."/>
            <person name="Orr S.E."/>
            <person name="Hunt B.G."/>
            <person name="Goodisman M.A.D."/>
        </authorList>
    </citation>
    <scope>NUCLEOTIDE SEQUENCE [LARGE SCALE GENOMIC DNA]</scope>
    <source>
        <strain evidence="2">233</strain>
        <tissue evidence="2">Head and thorax</tissue>
    </source>
</reference>
<comment type="caution">
    <text evidence="2">The sequence shown here is derived from an EMBL/GenBank/DDBJ whole genome shotgun (WGS) entry which is preliminary data.</text>
</comment>
<name>A0ABD2A999_VESSQ</name>